<dbReference type="PANTHER" id="PTHR24100">
    <property type="entry name" value="BUTYROPHILIN"/>
    <property type="match status" value="1"/>
</dbReference>
<dbReference type="GO" id="GO:0050852">
    <property type="term" value="P:T cell receptor signaling pathway"/>
    <property type="evidence" value="ECO:0007669"/>
    <property type="project" value="TreeGrafter"/>
</dbReference>
<comment type="subcellular location">
    <subcellularLocation>
        <location evidence="1">Membrane</location>
    </subcellularLocation>
</comment>
<gene>
    <name evidence="7" type="ORF">Y1Q_0020751</name>
</gene>
<proteinExistence type="predicted"/>
<name>A0A151MGC6_ALLMI</name>
<evidence type="ECO:0000259" key="6">
    <source>
        <dbReference type="PROSITE" id="PS50835"/>
    </source>
</evidence>
<keyword evidence="8" id="KW-1185">Reference proteome</keyword>
<evidence type="ECO:0000256" key="4">
    <source>
        <dbReference type="ARBA" id="ARBA00023136"/>
    </source>
</evidence>
<dbReference type="InterPro" id="IPR007110">
    <property type="entry name" value="Ig-like_dom"/>
</dbReference>
<keyword evidence="5" id="KW-0393">Immunoglobulin domain</keyword>
<comment type="caution">
    <text evidence="7">The sequence shown here is derived from an EMBL/GenBank/DDBJ whole genome shotgun (WGS) entry which is preliminary data.</text>
</comment>
<dbReference type="GO" id="GO:0005102">
    <property type="term" value="F:signaling receptor binding"/>
    <property type="evidence" value="ECO:0007669"/>
    <property type="project" value="TreeGrafter"/>
</dbReference>
<evidence type="ECO:0000256" key="2">
    <source>
        <dbReference type="ARBA" id="ARBA00022692"/>
    </source>
</evidence>
<dbReference type="InterPro" id="IPR036179">
    <property type="entry name" value="Ig-like_dom_sf"/>
</dbReference>
<protein>
    <recommendedName>
        <fullName evidence="6">Ig-like domain-containing protein</fullName>
    </recommendedName>
</protein>
<dbReference type="EMBL" id="AKHW03006186">
    <property type="protein sequence ID" value="KYO23577.1"/>
    <property type="molecule type" value="Genomic_DNA"/>
</dbReference>
<evidence type="ECO:0000256" key="5">
    <source>
        <dbReference type="ARBA" id="ARBA00023319"/>
    </source>
</evidence>
<dbReference type="InterPro" id="IPR050504">
    <property type="entry name" value="IgSF_BTN/MOG"/>
</dbReference>
<reference evidence="7 8" key="1">
    <citation type="journal article" date="2012" name="Genome Biol.">
        <title>Sequencing three crocodilian genomes to illuminate the evolution of archosaurs and amniotes.</title>
        <authorList>
            <person name="St John J.A."/>
            <person name="Braun E.L."/>
            <person name="Isberg S.R."/>
            <person name="Miles L.G."/>
            <person name="Chong A.Y."/>
            <person name="Gongora J."/>
            <person name="Dalzell P."/>
            <person name="Moran C."/>
            <person name="Bed'hom B."/>
            <person name="Abzhanov A."/>
            <person name="Burgess S.C."/>
            <person name="Cooksey A.M."/>
            <person name="Castoe T.A."/>
            <person name="Crawford N.G."/>
            <person name="Densmore L.D."/>
            <person name="Drew J.C."/>
            <person name="Edwards S.V."/>
            <person name="Faircloth B.C."/>
            <person name="Fujita M.K."/>
            <person name="Greenwold M.J."/>
            <person name="Hoffmann F.G."/>
            <person name="Howard J.M."/>
            <person name="Iguchi T."/>
            <person name="Janes D.E."/>
            <person name="Khan S.Y."/>
            <person name="Kohno S."/>
            <person name="de Koning A.J."/>
            <person name="Lance S.L."/>
            <person name="McCarthy F.M."/>
            <person name="McCormack J.E."/>
            <person name="Merchant M.E."/>
            <person name="Peterson D.G."/>
            <person name="Pollock D.D."/>
            <person name="Pourmand N."/>
            <person name="Raney B.J."/>
            <person name="Roessler K.A."/>
            <person name="Sanford J.R."/>
            <person name="Sawyer R.H."/>
            <person name="Schmidt C.J."/>
            <person name="Triplett E.W."/>
            <person name="Tuberville T.D."/>
            <person name="Venegas-Anaya M."/>
            <person name="Howard J.T."/>
            <person name="Jarvis E.D."/>
            <person name="Guillette L.J.Jr."/>
            <person name="Glenn T.C."/>
            <person name="Green R.E."/>
            <person name="Ray D.A."/>
        </authorList>
    </citation>
    <scope>NUCLEOTIDE SEQUENCE [LARGE SCALE GENOMIC DNA]</scope>
    <source>
        <strain evidence="7">KSC_2009_1</strain>
    </source>
</reference>
<evidence type="ECO:0000313" key="8">
    <source>
        <dbReference type="Proteomes" id="UP000050525"/>
    </source>
</evidence>
<dbReference type="AlphaFoldDB" id="A0A151MGC6"/>
<organism evidence="7 8">
    <name type="scientific">Alligator mississippiensis</name>
    <name type="common">American alligator</name>
    <dbReference type="NCBI Taxonomy" id="8496"/>
    <lineage>
        <taxon>Eukaryota</taxon>
        <taxon>Metazoa</taxon>
        <taxon>Chordata</taxon>
        <taxon>Craniata</taxon>
        <taxon>Vertebrata</taxon>
        <taxon>Euteleostomi</taxon>
        <taxon>Archelosauria</taxon>
        <taxon>Archosauria</taxon>
        <taxon>Crocodylia</taxon>
        <taxon>Alligatoridae</taxon>
        <taxon>Alligatorinae</taxon>
        <taxon>Alligator</taxon>
    </lineage>
</organism>
<dbReference type="Proteomes" id="UP000050525">
    <property type="component" value="Unassembled WGS sequence"/>
</dbReference>
<dbReference type="SUPFAM" id="SSF48726">
    <property type="entry name" value="Immunoglobulin"/>
    <property type="match status" value="1"/>
</dbReference>
<dbReference type="PROSITE" id="PS50835">
    <property type="entry name" value="IG_LIKE"/>
    <property type="match status" value="1"/>
</dbReference>
<dbReference type="FunFam" id="2.60.40.10:FF:000088">
    <property type="entry name" value="Butyrophilin subfamily 1 member A1"/>
    <property type="match status" value="1"/>
</dbReference>
<dbReference type="Gene3D" id="2.60.40.10">
    <property type="entry name" value="Immunoglobulins"/>
    <property type="match status" value="1"/>
</dbReference>
<sequence length="201" mass="22438">MDRGLLATTFLPGVRNKDPHSLDLNTLAQIRQLPLHPHSSDSRYNEEGGFLLVSELQGQHLCPWFNHFLHLFLHPEVGISTTAGTVLDLNVVVLGSVPLISVEDYQEGGIRMVCRSGGWFPKPNVVWRDPSGQVLLPLSETKAQQDNDLFETETAIVIKEYTNSNLSCWIRDKYLSQGKESTISISGQFLVESHSELTAIQ</sequence>
<dbReference type="PANTHER" id="PTHR24100:SF149">
    <property type="entry name" value="BG-LIKE ANTIGEN 1-RELATED"/>
    <property type="match status" value="1"/>
</dbReference>
<keyword evidence="3" id="KW-1133">Transmembrane helix</keyword>
<evidence type="ECO:0000313" key="7">
    <source>
        <dbReference type="EMBL" id="KYO23577.1"/>
    </source>
</evidence>
<dbReference type="InterPro" id="IPR053896">
    <property type="entry name" value="BTN3A2-like_Ig-C"/>
</dbReference>
<evidence type="ECO:0000256" key="1">
    <source>
        <dbReference type="ARBA" id="ARBA00004370"/>
    </source>
</evidence>
<accession>A0A151MGC6</accession>
<dbReference type="GO" id="GO:0001817">
    <property type="term" value="P:regulation of cytokine production"/>
    <property type="evidence" value="ECO:0007669"/>
    <property type="project" value="TreeGrafter"/>
</dbReference>
<evidence type="ECO:0000256" key="3">
    <source>
        <dbReference type="ARBA" id="ARBA00022989"/>
    </source>
</evidence>
<keyword evidence="4" id="KW-0472">Membrane</keyword>
<feature type="domain" description="Ig-like" evidence="6">
    <location>
        <begin position="98"/>
        <end position="186"/>
    </location>
</feature>
<dbReference type="GO" id="GO:0009897">
    <property type="term" value="C:external side of plasma membrane"/>
    <property type="evidence" value="ECO:0007669"/>
    <property type="project" value="TreeGrafter"/>
</dbReference>
<dbReference type="InterPro" id="IPR013783">
    <property type="entry name" value="Ig-like_fold"/>
</dbReference>
<keyword evidence="2" id="KW-0812">Transmembrane</keyword>
<dbReference type="Pfam" id="PF22705">
    <property type="entry name" value="C2-set_3"/>
    <property type="match status" value="1"/>
</dbReference>